<dbReference type="AlphaFoldDB" id="A0A1I4I3W3"/>
<dbReference type="GO" id="GO:0003677">
    <property type="term" value="F:DNA binding"/>
    <property type="evidence" value="ECO:0007669"/>
    <property type="project" value="UniProtKB-UniRule"/>
</dbReference>
<dbReference type="Gene3D" id="1.10.150.130">
    <property type="match status" value="1"/>
</dbReference>
<dbReference type="Pfam" id="PF00589">
    <property type="entry name" value="Phage_integrase"/>
    <property type="match status" value="1"/>
</dbReference>
<dbReference type="PROSITE" id="PS51898">
    <property type="entry name" value="TYR_RECOMBINASE"/>
    <property type="match status" value="1"/>
</dbReference>
<gene>
    <name evidence="8" type="ORF">SAMN04488004_1229</name>
</gene>
<keyword evidence="3 5" id="KW-0238">DNA-binding</keyword>
<evidence type="ECO:0000256" key="1">
    <source>
        <dbReference type="ARBA" id="ARBA00008857"/>
    </source>
</evidence>
<dbReference type="InterPro" id="IPR010998">
    <property type="entry name" value="Integrase_recombinase_N"/>
</dbReference>
<evidence type="ECO:0000256" key="3">
    <source>
        <dbReference type="ARBA" id="ARBA00023125"/>
    </source>
</evidence>
<dbReference type="InterPro" id="IPR013762">
    <property type="entry name" value="Integrase-like_cat_sf"/>
</dbReference>
<evidence type="ECO:0000313" key="8">
    <source>
        <dbReference type="EMBL" id="SFL48486.1"/>
    </source>
</evidence>
<evidence type="ECO:0000259" key="7">
    <source>
        <dbReference type="PROSITE" id="PS51900"/>
    </source>
</evidence>
<evidence type="ECO:0000256" key="4">
    <source>
        <dbReference type="ARBA" id="ARBA00023172"/>
    </source>
</evidence>
<dbReference type="RefSeq" id="WP_175499386.1">
    <property type="nucleotide sequence ID" value="NZ_FOTF01000022.1"/>
</dbReference>
<evidence type="ECO:0000313" key="9">
    <source>
        <dbReference type="Proteomes" id="UP000199550"/>
    </source>
</evidence>
<protein>
    <submittedName>
        <fullName evidence="8">Site-specific recombinase XerD</fullName>
    </submittedName>
</protein>
<accession>A0A1I4I3W3</accession>
<sequence length="353" mass="39678">MGKREIAFMHLHTYNDRHGKPRAYYTPPGSKRIPLPLPVGSSEFLLAYARAVEGEKLVRVNTKTPSGKDTFRDLLRLYLGSALYSKLSSSSKHNYRRILEKFCEKYGNLPVSQFSRKHASAILGRLSQTPEAANTLMKRLRLLMNYAVDIGMIPSNPMAGMKGYASNEEGYHTWTEGEIAQFTARHLPGSKAYLALMLLLNTGQRKSDAVRMGWEDVSNGMIWVKQQKTKTELMIPIISELQEVLANLPVDAPTFLLTEYGRPYSVAGFGNWMRARCDEAGLSNCSSHGLRKACSRRLAEAGCTFHEIKAITGHKTDTEVRRYTAKADQRQLAYRAVDKLKETSNKTKSANHL</sequence>
<dbReference type="Proteomes" id="UP000199550">
    <property type="component" value="Unassembled WGS sequence"/>
</dbReference>
<dbReference type="SUPFAM" id="SSF56349">
    <property type="entry name" value="DNA breaking-rejoining enzymes"/>
    <property type="match status" value="1"/>
</dbReference>
<name>A0A1I4I3W3_9RHOB</name>
<organism evidence="8 9">
    <name type="scientific">Loktanella salsilacus</name>
    <dbReference type="NCBI Taxonomy" id="195913"/>
    <lineage>
        <taxon>Bacteria</taxon>
        <taxon>Pseudomonadati</taxon>
        <taxon>Pseudomonadota</taxon>
        <taxon>Alphaproteobacteria</taxon>
        <taxon>Rhodobacterales</taxon>
        <taxon>Roseobacteraceae</taxon>
        <taxon>Loktanella</taxon>
    </lineage>
</organism>
<proteinExistence type="inferred from homology"/>
<evidence type="ECO:0000256" key="2">
    <source>
        <dbReference type="ARBA" id="ARBA00022908"/>
    </source>
</evidence>
<dbReference type="GO" id="GO:0015074">
    <property type="term" value="P:DNA integration"/>
    <property type="evidence" value="ECO:0007669"/>
    <property type="project" value="UniProtKB-KW"/>
</dbReference>
<evidence type="ECO:0000259" key="6">
    <source>
        <dbReference type="PROSITE" id="PS51898"/>
    </source>
</evidence>
<keyword evidence="2" id="KW-0229">DNA integration</keyword>
<keyword evidence="9" id="KW-1185">Reference proteome</keyword>
<dbReference type="InterPro" id="IPR050808">
    <property type="entry name" value="Phage_Integrase"/>
</dbReference>
<reference evidence="8 9" key="1">
    <citation type="submission" date="2016-10" db="EMBL/GenBank/DDBJ databases">
        <authorList>
            <person name="de Groot N.N."/>
        </authorList>
    </citation>
    <scope>NUCLEOTIDE SEQUENCE [LARGE SCALE GENOMIC DNA]</scope>
    <source>
        <strain evidence="8 9">DSM 16199</strain>
    </source>
</reference>
<feature type="domain" description="Tyr recombinase" evidence="6">
    <location>
        <begin position="169"/>
        <end position="336"/>
    </location>
</feature>
<dbReference type="PANTHER" id="PTHR30629">
    <property type="entry name" value="PROPHAGE INTEGRASE"/>
    <property type="match status" value="1"/>
</dbReference>
<feature type="domain" description="Core-binding (CB)" evidence="7">
    <location>
        <begin position="69"/>
        <end position="148"/>
    </location>
</feature>
<dbReference type="InterPro" id="IPR011010">
    <property type="entry name" value="DNA_brk_join_enz"/>
</dbReference>
<evidence type="ECO:0000256" key="5">
    <source>
        <dbReference type="PROSITE-ProRule" id="PRU01248"/>
    </source>
</evidence>
<dbReference type="PANTHER" id="PTHR30629:SF2">
    <property type="entry name" value="PROPHAGE INTEGRASE INTS-RELATED"/>
    <property type="match status" value="1"/>
</dbReference>
<keyword evidence="4" id="KW-0233">DNA recombination</keyword>
<dbReference type="InterPro" id="IPR044068">
    <property type="entry name" value="CB"/>
</dbReference>
<dbReference type="Gene3D" id="1.10.443.10">
    <property type="entry name" value="Intergrase catalytic core"/>
    <property type="match status" value="1"/>
</dbReference>
<comment type="similarity">
    <text evidence="1">Belongs to the 'phage' integrase family.</text>
</comment>
<dbReference type="InterPro" id="IPR002104">
    <property type="entry name" value="Integrase_catalytic"/>
</dbReference>
<dbReference type="EMBL" id="FOTF01000022">
    <property type="protein sequence ID" value="SFL48486.1"/>
    <property type="molecule type" value="Genomic_DNA"/>
</dbReference>
<dbReference type="GO" id="GO:0006310">
    <property type="term" value="P:DNA recombination"/>
    <property type="evidence" value="ECO:0007669"/>
    <property type="project" value="UniProtKB-KW"/>
</dbReference>
<dbReference type="PROSITE" id="PS51900">
    <property type="entry name" value="CB"/>
    <property type="match status" value="1"/>
</dbReference>